<name>A0AAN8WXE6_HALRR</name>
<feature type="region of interest" description="Disordered" evidence="3">
    <location>
        <begin position="1"/>
        <end position="21"/>
    </location>
</feature>
<keyword evidence="5" id="KW-1185">Reference proteome</keyword>
<feature type="compositionally biased region" description="Gly residues" evidence="3">
    <location>
        <begin position="1"/>
        <end position="12"/>
    </location>
</feature>
<evidence type="ECO:0000256" key="2">
    <source>
        <dbReference type="ARBA" id="ARBA00023242"/>
    </source>
</evidence>
<sequence>MASPFGVGGNVFGGKTNAQPDSKEFSEFVKQLSGEMTQWERSGQWQFSSFTPLKAHPMLAGFSDVSPEELRTQAYEALKNNTSSSYQDRWRKLQEQYKQLRDALRVPTPDAYQAMKDVFHAKGTSTDQQPNQSSSSQAVKPTSLFSKPSIFGGNASQTQSGSGPLDTKPQSSVFGGSSLFGGNQTSGTTSLFGDSSKTNVFGGSSSQGSQPSFGASQSSVSTFGNTSLFKSNTANTGNVFGGPANIQGTSLFGGSPTQPARNIFGSSSLASTTGGSIFGGGTASIATTSTTGSIFGGGSTTITTTTGGIFGVSSAPTNAPNTAAGLFGSAPNQTSTIFSNNSQNQPSTFASTTTNLFGTSTNLFASKPAIFGGQQGQQQQQSTTLFGNNPVSAPSIFGGAATTQGSQPQQSTAPSVFGTSIFGTGSGVATQSGGGSGLFGGASNTSSTQTNVFGNTSQMTSSMGLFGKPADSQQQTLQLSSAHQTVPSLFGGGASNTNPSLFGGGVGHTNTKLLGTNNRAENYTPLDQLSDADREQFDREDFLYIPICPPPIELC</sequence>
<dbReference type="InterPro" id="IPR025574">
    <property type="entry name" value="Nucleoporin_FG_rpt"/>
</dbReference>
<dbReference type="GO" id="GO:0005643">
    <property type="term" value="C:nuclear pore"/>
    <property type="evidence" value="ECO:0007669"/>
    <property type="project" value="UniProtKB-ARBA"/>
</dbReference>
<dbReference type="PANTHER" id="PTHR46527:SF1">
    <property type="entry name" value="NUCLEOPORIN NUP42"/>
    <property type="match status" value="1"/>
</dbReference>
<organism evidence="4 5">
    <name type="scientific">Halocaridina rubra</name>
    <name type="common">Hawaiian red shrimp</name>
    <dbReference type="NCBI Taxonomy" id="373956"/>
    <lineage>
        <taxon>Eukaryota</taxon>
        <taxon>Metazoa</taxon>
        <taxon>Ecdysozoa</taxon>
        <taxon>Arthropoda</taxon>
        <taxon>Crustacea</taxon>
        <taxon>Multicrustacea</taxon>
        <taxon>Malacostraca</taxon>
        <taxon>Eumalacostraca</taxon>
        <taxon>Eucarida</taxon>
        <taxon>Decapoda</taxon>
        <taxon>Pleocyemata</taxon>
        <taxon>Caridea</taxon>
        <taxon>Atyoidea</taxon>
        <taxon>Atyidae</taxon>
        <taxon>Halocaridina</taxon>
    </lineage>
</organism>
<gene>
    <name evidence="4" type="ORF">SK128_003969</name>
</gene>
<dbReference type="AlphaFoldDB" id="A0AAN8WXE6"/>
<evidence type="ECO:0000256" key="1">
    <source>
        <dbReference type="ARBA" id="ARBA00004123"/>
    </source>
</evidence>
<keyword evidence="2" id="KW-0539">Nucleus</keyword>
<proteinExistence type="predicted"/>
<dbReference type="EMBL" id="JAXCGZ010011777">
    <property type="protein sequence ID" value="KAK7074146.1"/>
    <property type="molecule type" value="Genomic_DNA"/>
</dbReference>
<comment type="subcellular location">
    <subcellularLocation>
        <location evidence="1">Nucleus</location>
    </subcellularLocation>
</comment>
<evidence type="ECO:0000313" key="5">
    <source>
        <dbReference type="Proteomes" id="UP001381693"/>
    </source>
</evidence>
<comment type="caution">
    <text evidence="4">The sequence shown here is derived from an EMBL/GenBank/DDBJ whole genome shotgun (WGS) entry which is preliminary data.</text>
</comment>
<evidence type="ECO:0000256" key="3">
    <source>
        <dbReference type="SAM" id="MobiDB-lite"/>
    </source>
</evidence>
<evidence type="ECO:0000313" key="4">
    <source>
        <dbReference type="EMBL" id="KAK7074146.1"/>
    </source>
</evidence>
<dbReference type="PANTHER" id="PTHR46527">
    <property type="entry name" value="NUCLEOPORIN-LIKE PROTEIN 2"/>
    <property type="match status" value="1"/>
</dbReference>
<dbReference type="Pfam" id="PF13634">
    <property type="entry name" value="Nucleoporin_FG"/>
    <property type="match status" value="3"/>
</dbReference>
<protein>
    <submittedName>
        <fullName evidence="4">Uncharacterized protein</fullName>
    </submittedName>
</protein>
<feature type="region of interest" description="Disordered" evidence="3">
    <location>
        <begin position="146"/>
        <end position="179"/>
    </location>
</feature>
<dbReference type="InterPro" id="IPR051767">
    <property type="entry name" value="Nucleoporin_NUP42"/>
</dbReference>
<dbReference type="Proteomes" id="UP001381693">
    <property type="component" value="Unassembled WGS sequence"/>
</dbReference>
<accession>A0AAN8WXE6</accession>
<reference evidence="4 5" key="1">
    <citation type="submission" date="2023-11" db="EMBL/GenBank/DDBJ databases">
        <title>Halocaridina rubra genome assembly.</title>
        <authorList>
            <person name="Smith C."/>
        </authorList>
    </citation>
    <scope>NUCLEOTIDE SEQUENCE [LARGE SCALE GENOMIC DNA]</scope>
    <source>
        <strain evidence="4">EP-1</strain>
        <tissue evidence="4">Whole</tissue>
    </source>
</reference>